<dbReference type="InterPro" id="IPR000795">
    <property type="entry name" value="T_Tr_GTP-bd_dom"/>
</dbReference>
<dbReference type="InterPro" id="IPR015760">
    <property type="entry name" value="TIF_IF2"/>
</dbReference>
<comment type="caution">
    <text evidence="8">Lacks conserved residue(s) required for the propagation of feature annotation.</text>
</comment>
<comment type="caution">
    <text evidence="12">The sequence shown here is derived from an EMBL/GenBank/DDBJ whole genome shotgun (WGS) entry which is preliminary data.</text>
</comment>
<evidence type="ECO:0000256" key="3">
    <source>
        <dbReference type="ARBA" id="ARBA00022540"/>
    </source>
</evidence>
<dbReference type="Gene3D" id="3.40.50.10050">
    <property type="entry name" value="Translation initiation factor IF- 2, domain 3"/>
    <property type="match status" value="1"/>
</dbReference>
<feature type="binding site" evidence="8">
    <location>
        <begin position="231"/>
        <end position="238"/>
    </location>
    <ligand>
        <name>GTP</name>
        <dbReference type="ChEBI" id="CHEBI:37565"/>
    </ligand>
</feature>
<dbReference type="InterPro" id="IPR005225">
    <property type="entry name" value="Small_GTP-bd"/>
</dbReference>
<dbReference type="EMBL" id="WJKJ01000067">
    <property type="protein sequence ID" value="MBD3364007.1"/>
    <property type="molecule type" value="Genomic_DNA"/>
</dbReference>
<comment type="function">
    <text evidence="7 8 9">One of the essential components for the initiation of protein synthesis. Protects formylmethionyl-tRNA from spontaneous hydrolysis and promotes its binding to the 30S ribosomal subunits. Also involved in the hydrolysis of GTP during the formation of the 70S ribosomal complex.</text>
</comment>
<keyword evidence="5 8" id="KW-0648">Protein biosynthesis</keyword>
<dbReference type="GO" id="GO:0005737">
    <property type="term" value="C:cytoplasm"/>
    <property type="evidence" value="ECO:0007669"/>
    <property type="project" value="UniProtKB-SubCell"/>
</dbReference>
<dbReference type="Gene3D" id="3.40.50.300">
    <property type="entry name" value="P-loop containing nucleotide triphosphate hydrolases"/>
    <property type="match status" value="1"/>
</dbReference>
<dbReference type="CDD" id="cd03692">
    <property type="entry name" value="mtIF2_IVc"/>
    <property type="match status" value="1"/>
</dbReference>
<dbReference type="GO" id="GO:0005525">
    <property type="term" value="F:GTP binding"/>
    <property type="evidence" value="ECO:0007669"/>
    <property type="project" value="UniProtKB-KW"/>
</dbReference>
<dbReference type="InterPro" id="IPR023115">
    <property type="entry name" value="TIF_IF2_dom3"/>
</dbReference>
<dbReference type="SUPFAM" id="SSF52156">
    <property type="entry name" value="Initiation factor IF2/eIF5b, domain 3"/>
    <property type="match status" value="1"/>
</dbReference>
<dbReference type="PANTHER" id="PTHR43381:SF5">
    <property type="entry name" value="TR-TYPE G DOMAIN-CONTAINING PROTEIN"/>
    <property type="match status" value="1"/>
</dbReference>
<dbReference type="SUPFAM" id="SSF52540">
    <property type="entry name" value="P-loop containing nucleoside triphosphate hydrolases"/>
    <property type="match status" value="1"/>
</dbReference>
<keyword evidence="8" id="KW-0963">Cytoplasm</keyword>
<dbReference type="GO" id="GO:0003743">
    <property type="term" value="F:translation initiation factor activity"/>
    <property type="evidence" value="ECO:0007669"/>
    <property type="project" value="UniProtKB-UniRule"/>
</dbReference>
<evidence type="ECO:0000313" key="12">
    <source>
        <dbReference type="EMBL" id="MBD3364007.1"/>
    </source>
</evidence>
<evidence type="ECO:0000256" key="9">
    <source>
        <dbReference type="RuleBase" id="RU000644"/>
    </source>
</evidence>
<feature type="region of interest" description="Disordered" evidence="10">
    <location>
        <begin position="53"/>
        <end position="129"/>
    </location>
</feature>
<dbReference type="NCBIfam" id="TIGR00231">
    <property type="entry name" value="small_GTP"/>
    <property type="match status" value="1"/>
</dbReference>
<dbReference type="CDD" id="cd01887">
    <property type="entry name" value="IF2_eIF5B"/>
    <property type="match status" value="1"/>
</dbReference>
<dbReference type="PANTHER" id="PTHR43381">
    <property type="entry name" value="TRANSLATION INITIATION FACTOR IF-2-RELATED"/>
    <property type="match status" value="1"/>
</dbReference>
<feature type="compositionally biased region" description="Basic residues" evidence="10">
    <location>
        <begin position="53"/>
        <end position="84"/>
    </location>
</feature>
<evidence type="ECO:0000259" key="11">
    <source>
        <dbReference type="PROSITE" id="PS51722"/>
    </source>
</evidence>
<dbReference type="FunFam" id="2.40.30.10:FF:000054">
    <property type="entry name" value="Translation initiation factor IF-2"/>
    <property type="match status" value="1"/>
</dbReference>
<dbReference type="InterPro" id="IPR036925">
    <property type="entry name" value="TIF_IF2_dom3_sf"/>
</dbReference>
<feature type="binding site" evidence="8">
    <location>
        <begin position="277"/>
        <end position="281"/>
    </location>
    <ligand>
        <name>GTP</name>
        <dbReference type="ChEBI" id="CHEBI:37565"/>
    </ligand>
</feature>
<dbReference type="Proteomes" id="UP000630660">
    <property type="component" value="Unassembled WGS sequence"/>
</dbReference>
<gene>
    <name evidence="8 12" type="primary">infB</name>
    <name evidence="12" type="ORF">GF359_02210</name>
</gene>
<dbReference type="Pfam" id="PF00009">
    <property type="entry name" value="GTP_EFTU"/>
    <property type="match status" value="1"/>
</dbReference>
<keyword evidence="6 8" id="KW-0342">GTP-binding</keyword>
<name>A0A9D5K839_UNCW3</name>
<feature type="domain" description="Tr-type G" evidence="11">
    <location>
        <begin position="222"/>
        <end position="391"/>
    </location>
</feature>
<dbReference type="PROSITE" id="PS51722">
    <property type="entry name" value="G_TR_2"/>
    <property type="match status" value="1"/>
</dbReference>
<evidence type="ECO:0000256" key="2">
    <source>
        <dbReference type="ARBA" id="ARBA00020675"/>
    </source>
</evidence>
<feature type="compositionally biased region" description="Basic residues" evidence="10">
    <location>
        <begin position="102"/>
        <end position="121"/>
    </location>
</feature>
<evidence type="ECO:0000256" key="1">
    <source>
        <dbReference type="ARBA" id="ARBA00007733"/>
    </source>
</evidence>
<dbReference type="Gene3D" id="2.40.30.10">
    <property type="entry name" value="Translation factors"/>
    <property type="match status" value="2"/>
</dbReference>
<dbReference type="GO" id="GO:0003924">
    <property type="term" value="F:GTPase activity"/>
    <property type="evidence" value="ECO:0007669"/>
    <property type="project" value="UniProtKB-UniRule"/>
</dbReference>
<protein>
    <recommendedName>
        <fullName evidence="2 8">Translation initiation factor IF-2</fullName>
    </recommendedName>
</protein>
<reference evidence="12" key="1">
    <citation type="submission" date="2019-11" db="EMBL/GenBank/DDBJ databases">
        <title>Microbial mats filling the niche in hypersaline microbial mats.</title>
        <authorList>
            <person name="Wong H.L."/>
            <person name="Macleod F.I."/>
            <person name="White R.A. III"/>
            <person name="Burns B.P."/>
        </authorList>
    </citation>
    <scope>NUCLEOTIDE SEQUENCE</scope>
    <source>
        <strain evidence="12">Bin_327</strain>
    </source>
</reference>
<evidence type="ECO:0000256" key="8">
    <source>
        <dbReference type="HAMAP-Rule" id="MF_00100"/>
    </source>
</evidence>
<dbReference type="CDD" id="cd03702">
    <property type="entry name" value="IF2_mtIF2_II"/>
    <property type="match status" value="1"/>
</dbReference>
<dbReference type="AlphaFoldDB" id="A0A9D5K839"/>
<comment type="subcellular location">
    <subcellularLocation>
        <location evidence="8">Cytoplasm</location>
    </subcellularLocation>
</comment>
<dbReference type="Gene3D" id="1.10.10.2480">
    <property type="match status" value="1"/>
</dbReference>
<organism evidence="12 13">
    <name type="scientific">candidate division WOR-3 bacterium</name>
    <dbReference type="NCBI Taxonomy" id="2052148"/>
    <lineage>
        <taxon>Bacteria</taxon>
        <taxon>Bacteria division WOR-3</taxon>
    </lineage>
</organism>
<evidence type="ECO:0000256" key="4">
    <source>
        <dbReference type="ARBA" id="ARBA00022741"/>
    </source>
</evidence>
<dbReference type="InterPro" id="IPR006847">
    <property type="entry name" value="IF2_N"/>
</dbReference>
<evidence type="ECO:0000256" key="10">
    <source>
        <dbReference type="SAM" id="MobiDB-lite"/>
    </source>
</evidence>
<dbReference type="HAMAP" id="MF_00100_B">
    <property type="entry name" value="IF_2_B"/>
    <property type="match status" value="1"/>
</dbReference>
<proteinExistence type="inferred from homology"/>
<dbReference type="Pfam" id="PF11987">
    <property type="entry name" value="IF-2"/>
    <property type="match status" value="1"/>
</dbReference>
<dbReference type="Pfam" id="PF04760">
    <property type="entry name" value="IF2_N"/>
    <property type="match status" value="1"/>
</dbReference>
<keyword evidence="3 8" id="KW-0396">Initiation factor</keyword>
<dbReference type="SUPFAM" id="SSF50447">
    <property type="entry name" value="Translation proteins"/>
    <property type="match status" value="2"/>
</dbReference>
<dbReference type="FunFam" id="2.40.30.10:FF:000008">
    <property type="entry name" value="Translation initiation factor IF-2"/>
    <property type="match status" value="1"/>
</dbReference>
<dbReference type="Pfam" id="PF22042">
    <property type="entry name" value="EF-G_D2"/>
    <property type="match status" value="1"/>
</dbReference>
<dbReference type="InterPro" id="IPR027417">
    <property type="entry name" value="P-loop_NTPase"/>
</dbReference>
<dbReference type="InterPro" id="IPR009000">
    <property type="entry name" value="Transl_B-barrel_sf"/>
</dbReference>
<dbReference type="InterPro" id="IPR044145">
    <property type="entry name" value="IF2_II"/>
</dbReference>
<dbReference type="InterPro" id="IPR000178">
    <property type="entry name" value="TF_IF2_bacterial-like"/>
</dbReference>
<dbReference type="FunFam" id="3.40.50.300:FF:000019">
    <property type="entry name" value="Translation initiation factor IF-2"/>
    <property type="match status" value="1"/>
</dbReference>
<keyword evidence="4 8" id="KW-0547">Nucleotide-binding</keyword>
<dbReference type="InterPro" id="IPR053905">
    <property type="entry name" value="EF-G-like_DII"/>
</dbReference>
<evidence type="ECO:0000256" key="7">
    <source>
        <dbReference type="ARBA" id="ARBA00025162"/>
    </source>
</evidence>
<feature type="compositionally biased region" description="Basic and acidic residues" evidence="10">
    <location>
        <begin position="85"/>
        <end position="94"/>
    </location>
</feature>
<dbReference type="FunFam" id="3.40.50.10050:FF:000001">
    <property type="entry name" value="Translation initiation factor IF-2"/>
    <property type="match status" value="1"/>
</dbReference>
<evidence type="ECO:0000256" key="6">
    <source>
        <dbReference type="ARBA" id="ARBA00023134"/>
    </source>
</evidence>
<comment type="similarity">
    <text evidence="1 8 9">Belongs to the TRAFAC class translation factor GTPase superfamily. Classic translation factor GTPase family. IF-2 subfamily.</text>
</comment>
<sequence length="722" mass="80110">MKHPQMKLFEAAEKLRLSSEALARMMKELGFKPRGYTSYITDEEFEAVKNRLRKEKQKIKQSMKKAKPAERGKRKHPRKYKRGRRDQDQIEKAVKQTLARMDHKRSRKKTSKRARPARKHRREEEKKHIFEPKRGPAIHAAREATVSAYMSVSELGQVFKVPPAEIIKRCVQMGVFVTINERLDLDTISVLAEEFGVKITVEEEPAIEYVTVDVDDECEVKPRPPVVVVLGHVDHGKTTLLDYIRQTRVASQEAGRITQRIGAYTAQIKDYKIIFLDTPGHEAFTAMRARGASVADIAILVVAADDGVKPQTIEAIDHAKAADLPIIAAVTKSDLEIADPDKVKGQLSSYDVIAEDYGGKVITIEVSGITGDGVDDLLDAIQVTAIDLNLKAPYEGRARAVVVESKLDKSKGSVTTLIVQRGTLTKGDPYICSEWCGRVREMMDESGNRLKEATPGTPVQILGIGGIPEPGETFDVVESERAAKDLAQRRRLMHRERALASSSKLSLEALQEQIKSGNVREMRIILKGDVFGSVEAISSSLEELSIENVKVKVIHAGVGAINVTDVNLAEASGAVIVGFHVTAHADARSQAEREGVEIRTYKVIYDVIDDVRAAMLGMLEPEEKEVILGRGEVRQVFTIPKVGTIAGSYISEGKVTSDAKVRVYRGNDQLTETGLASLQRFDKSVGEVESGYECGIRLEEFNDIEEGDRMEFFTIIQRARTN</sequence>
<accession>A0A9D5K839</accession>
<dbReference type="NCBIfam" id="TIGR00487">
    <property type="entry name" value="IF-2"/>
    <property type="match status" value="1"/>
</dbReference>
<evidence type="ECO:0000313" key="13">
    <source>
        <dbReference type="Proteomes" id="UP000630660"/>
    </source>
</evidence>
<feature type="region of interest" description="G-domain" evidence="8">
    <location>
        <begin position="225"/>
        <end position="373"/>
    </location>
</feature>
<evidence type="ECO:0000256" key="5">
    <source>
        <dbReference type="ARBA" id="ARBA00022917"/>
    </source>
</evidence>